<dbReference type="EMBL" id="JAWWNJ010000125">
    <property type="protein sequence ID" value="KAK6988168.1"/>
    <property type="molecule type" value="Genomic_DNA"/>
</dbReference>
<keyword evidence="1" id="KW-0472">Membrane</keyword>
<proteinExistence type="predicted"/>
<evidence type="ECO:0000313" key="3">
    <source>
        <dbReference type="Proteomes" id="UP001362999"/>
    </source>
</evidence>
<organism evidence="2 3">
    <name type="scientific">Favolaschia claudopus</name>
    <dbReference type="NCBI Taxonomy" id="2862362"/>
    <lineage>
        <taxon>Eukaryota</taxon>
        <taxon>Fungi</taxon>
        <taxon>Dikarya</taxon>
        <taxon>Basidiomycota</taxon>
        <taxon>Agaricomycotina</taxon>
        <taxon>Agaricomycetes</taxon>
        <taxon>Agaricomycetidae</taxon>
        <taxon>Agaricales</taxon>
        <taxon>Marasmiineae</taxon>
        <taxon>Mycenaceae</taxon>
        <taxon>Favolaschia</taxon>
    </lineage>
</organism>
<dbReference type="Proteomes" id="UP001362999">
    <property type="component" value="Unassembled WGS sequence"/>
</dbReference>
<sequence>MLLSKCFHLLALAPIVGYSAHSTPLCSLAVSASSSRGLRDFDFSIVATPCFSAGFLVPTTSIYLSRSFLTEHEHHVWSCIAAVLDDDLAPHLAPASNQQISTTYIQYVPCRTATGSGDIILYERAVVESDRTYLSAVETGVIYLISGLWSSKSPEIKSHKRVAIETGVKTLISAMKSYHRVAVELGAKYCLFIMILNLFLMITLNHVISRTLKALSTCQVLVSFLHLRFLHRVYYGRVVYTVVRTSVFRIFTELNHAGISQLPMALSGLHYFWLTIFSCSCSTY</sequence>
<keyword evidence="1" id="KW-0812">Transmembrane</keyword>
<name>A0AAV9ZPW8_9AGAR</name>
<reference evidence="2 3" key="1">
    <citation type="journal article" date="2024" name="J Genomics">
        <title>Draft genome sequencing and assembly of Favolaschia claudopus CIRM-BRFM 2984 isolated from oak limbs.</title>
        <authorList>
            <person name="Navarro D."/>
            <person name="Drula E."/>
            <person name="Chaduli D."/>
            <person name="Cazenave R."/>
            <person name="Ahrendt S."/>
            <person name="Wang J."/>
            <person name="Lipzen A."/>
            <person name="Daum C."/>
            <person name="Barry K."/>
            <person name="Grigoriev I.V."/>
            <person name="Favel A."/>
            <person name="Rosso M.N."/>
            <person name="Martin F."/>
        </authorList>
    </citation>
    <scope>NUCLEOTIDE SEQUENCE [LARGE SCALE GENOMIC DNA]</scope>
    <source>
        <strain evidence="2 3">CIRM-BRFM 2984</strain>
    </source>
</reference>
<feature type="transmembrane region" description="Helical" evidence="1">
    <location>
        <begin position="189"/>
        <end position="208"/>
    </location>
</feature>
<protein>
    <submittedName>
        <fullName evidence="2">Uncharacterized protein</fullName>
    </submittedName>
</protein>
<feature type="transmembrane region" description="Helical" evidence="1">
    <location>
        <begin position="46"/>
        <end position="64"/>
    </location>
</feature>
<accession>A0AAV9ZPW8</accession>
<keyword evidence="1" id="KW-1133">Transmembrane helix</keyword>
<evidence type="ECO:0000313" key="2">
    <source>
        <dbReference type="EMBL" id="KAK6988168.1"/>
    </source>
</evidence>
<evidence type="ECO:0000256" key="1">
    <source>
        <dbReference type="SAM" id="Phobius"/>
    </source>
</evidence>
<dbReference type="AlphaFoldDB" id="A0AAV9ZPW8"/>
<comment type="caution">
    <text evidence="2">The sequence shown here is derived from an EMBL/GenBank/DDBJ whole genome shotgun (WGS) entry which is preliminary data.</text>
</comment>
<keyword evidence="3" id="KW-1185">Reference proteome</keyword>
<gene>
    <name evidence="2" type="ORF">R3P38DRAFT_281382</name>
</gene>